<feature type="compositionally biased region" description="Basic residues" evidence="2">
    <location>
        <begin position="204"/>
        <end position="213"/>
    </location>
</feature>
<dbReference type="PANTHER" id="PTHR46554">
    <property type="entry name" value="MEDIATOR OF RNA POLYMERASE II TRANSCRIPTION SUBUNIT 26A-RELATED"/>
    <property type="match status" value="1"/>
</dbReference>
<organism evidence="4 5">
    <name type="scientific">Phytophthora boehmeriae</name>
    <dbReference type="NCBI Taxonomy" id="109152"/>
    <lineage>
        <taxon>Eukaryota</taxon>
        <taxon>Sar</taxon>
        <taxon>Stramenopiles</taxon>
        <taxon>Oomycota</taxon>
        <taxon>Peronosporomycetes</taxon>
        <taxon>Peronosporales</taxon>
        <taxon>Peronosporaceae</taxon>
        <taxon>Phytophthora</taxon>
    </lineage>
</organism>
<proteinExistence type="predicted"/>
<feature type="region of interest" description="Disordered" evidence="2">
    <location>
        <begin position="192"/>
        <end position="213"/>
    </location>
</feature>
<dbReference type="OrthoDB" id="1919336at2759"/>
<protein>
    <recommendedName>
        <fullName evidence="3">TFIIS N-terminal domain-containing protein</fullName>
    </recommendedName>
</protein>
<dbReference type="PANTHER" id="PTHR46554:SF2">
    <property type="entry name" value="TFIIS N-TERMINAL DOMAIN-CONTAINING PROTEIN"/>
    <property type="match status" value="1"/>
</dbReference>
<sequence>MATTGETEVAAMAREISRVTSRDGWKSDKSVVPDMQRLLGQLTTLKVDKNLLQRTKIGAAVNKLKKHDDEVVRGYSTSLTKKWKTEVGISNAKAVEPSSMRPPERRHVPSPSPPHRDPADQKRLENAKKRLQQGYASEKAKRDSRTVQELHCKSAAVTASPFVKHVDFSSTRVVGTSNCASSLTCLTHTDTNASSRNISSEHVCRRKTPTPPT</sequence>
<gene>
    <name evidence="4" type="ORF">PHYBOEH_006726</name>
</gene>
<dbReference type="Pfam" id="PF08711">
    <property type="entry name" value="Med26"/>
    <property type="match status" value="1"/>
</dbReference>
<dbReference type="Proteomes" id="UP000693981">
    <property type="component" value="Unassembled WGS sequence"/>
</dbReference>
<feature type="domain" description="TFIIS N-terminal" evidence="3">
    <location>
        <begin position="20"/>
        <end position="90"/>
    </location>
</feature>
<dbReference type="InterPro" id="IPR017923">
    <property type="entry name" value="TFIIS_N"/>
</dbReference>
<evidence type="ECO:0000256" key="2">
    <source>
        <dbReference type="SAM" id="MobiDB-lite"/>
    </source>
</evidence>
<feature type="region of interest" description="Disordered" evidence="2">
    <location>
        <begin position="91"/>
        <end position="121"/>
    </location>
</feature>
<dbReference type="AlphaFoldDB" id="A0A8T1X263"/>
<evidence type="ECO:0000313" key="4">
    <source>
        <dbReference type="EMBL" id="KAG7400187.1"/>
    </source>
</evidence>
<keyword evidence="1" id="KW-0539">Nucleus</keyword>
<name>A0A8T1X263_9STRA</name>
<dbReference type="EMBL" id="JAGDFL010000036">
    <property type="protein sequence ID" value="KAG7400187.1"/>
    <property type="molecule type" value="Genomic_DNA"/>
</dbReference>
<accession>A0A8T1X263</accession>
<comment type="subcellular location">
    <subcellularLocation>
        <location evidence="1">Nucleus</location>
    </subcellularLocation>
</comment>
<comment type="caution">
    <text evidence="4">The sequence shown here is derived from an EMBL/GenBank/DDBJ whole genome shotgun (WGS) entry which is preliminary data.</text>
</comment>
<evidence type="ECO:0000256" key="1">
    <source>
        <dbReference type="PROSITE-ProRule" id="PRU00649"/>
    </source>
</evidence>
<evidence type="ECO:0000259" key="3">
    <source>
        <dbReference type="PROSITE" id="PS51319"/>
    </source>
</evidence>
<dbReference type="PROSITE" id="PS51319">
    <property type="entry name" value="TFIIS_N"/>
    <property type="match status" value="1"/>
</dbReference>
<dbReference type="GO" id="GO:0005634">
    <property type="term" value="C:nucleus"/>
    <property type="evidence" value="ECO:0007669"/>
    <property type="project" value="UniProtKB-SubCell"/>
</dbReference>
<keyword evidence="5" id="KW-1185">Reference proteome</keyword>
<evidence type="ECO:0000313" key="5">
    <source>
        <dbReference type="Proteomes" id="UP000693981"/>
    </source>
</evidence>
<reference evidence="4" key="1">
    <citation type="submission" date="2021-02" db="EMBL/GenBank/DDBJ databases">
        <authorList>
            <person name="Palmer J.M."/>
        </authorList>
    </citation>
    <scope>NUCLEOTIDE SEQUENCE</scope>
    <source>
        <strain evidence="4">SCRP23</strain>
    </source>
</reference>